<proteinExistence type="predicted"/>
<accession>B4I2U0</accession>
<evidence type="ECO:0000313" key="2">
    <source>
        <dbReference type="EMBL" id="EDW54085.1"/>
    </source>
</evidence>
<dbReference type="PANTHER" id="PTHR21705:SF11">
    <property type="entry name" value="FHIP FAMILY PROTEIN CG3558"/>
    <property type="match status" value="1"/>
</dbReference>
<dbReference type="EMBL" id="CH480820">
    <property type="protein sequence ID" value="EDW54085.1"/>
    <property type="molecule type" value="Genomic_DNA"/>
</dbReference>
<name>B4I2U0_DROSE</name>
<feature type="compositionally biased region" description="Low complexity" evidence="1">
    <location>
        <begin position="269"/>
        <end position="303"/>
    </location>
</feature>
<feature type="non-terminal residue" evidence="2">
    <location>
        <position position="1"/>
    </location>
</feature>
<dbReference type="Pfam" id="PF10257">
    <property type="entry name" value="RAI16-like"/>
    <property type="match status" value="1"/>
</dbReference>
<dbReference type="InterPro" id="IPR019384">
    <property type="entry name" value="FHIP"/>
</dbReference>
<dbReference type="PhylomeDB" id="B4I2U0"/>
<evidence type="ECO:0000313" key="3">
    <source>
        <dbReference type="Proteomes" id="UP000001292"/>
    </source>
</evidence>
<organism evidence="3">
    <name type="scientific">Drosophila sechellia</name>
    <name type="common">Fruit fly</name>
    <dbReference type="NCBI Taxonomy" id="7238"/>
    <lineage>
        <taxon>Eukaryota</taxon>
        <taxon>Metazoa</taxon>
        <taxon>Ecdysozoa</taxon>
        <taxon>Arthropoda</taxon>
        <taxon>Hexapoda</taxon>
        <taxon>Insecta</taxon>
        <taxon>Pterygota</taxon>
        <taxon>Neoptera</taxon>
        <taxon>Endopterygota</taxon>
        <taxon>Diptera</taxon>
        <taxon>Brachycera</taxon>
        <taxon>Muscomorpha</taxon>
        <taxon>Ephydroidea</taxon>
        <taxon>Drosophilidae</taxon>
        <taxon>Drosophila</taxon>
        <taxon>Sophophora</taxon>
    </lineage>
</organism>
<gene>
    <name evidence="2" type="primary">Dsec\GM18385</name>
    <name evidence="2" type="ORF">Dsec_GM18385</name>
</gene>
<dbReference type="HOGENOM" id="CLU_708987_0_0_1"/>
<evidence type="ECO:0000256" key="1">
    <source>
        <dbReference type="SAM" id="MobiDB-lite"/>
    </source>
</evidence>
<feature type="compositionally biased region" description="Low complexity" evidence="1">
    <location>
        <begin position="252"/>
        <end position="261"/>
    </location>
</feature>
<dbReference type="STRING" id="7238.B4I2U0"/>
<reference evidence="2 3" key="1">
    <citation type="journal article" date="2007" name="Nature">
        <title>Evolution of genes and genomes on the Drosophila phylogeny.</title>
        <authorList>
            <consortium name="Drosophila 12 Genomes Consortium"/>
            <person name="Clark A.G."/>
            <person name="Eisen M.B."/>
            <person name="Smith D.R."/>
            <person name="Bergman C.M."/>
            <person name="Oliver B."/>
            <person name="Markow T.A."/>
            <person name="Kaufman T.C."/>
            <person name="Kellis M."/>
            <person name="Gelbart W."/>
            <person name="Iyer V.N."/>
            <person name="Pollard D.A."/>
            <person name="Sackton T.B."/>
            <person name="Larracuente A.M."/>
            <person name="Singh N.D."/>
            <person name="Abad J.P."/>
            <person name="Abt D.N."/>
            <person name="Adryan B."/>
            <person name="Aguade M."/>
            <person name="Akashi H."/>
            <person name="Anderson W.W."/>
            <person name="Aquadro C.F."/>
            <person name="Ardell D.H."/>
            <person name="Arguello R."/>
            <person name="Artieri C.G."/>
            <person name="Barbash D.A."/>
            <person name="Barker D."/>
            <person name="Barsanti P."/>
            <person name="Batterham P."/>
            <person name="Batzoglou S."/>
            <person name="Begun D."/>
            <person name="Bhutkar A."/>
            <person name="Blanco E."/>
            <person name="Bosak S.A."/>
            <person name="Bradley R.K."/>
            <person name="Brand A.D."/>
            <person name="Brent M.R."/>
            <person name="Brooks A.N."/>
            <person name="Brown R.H."/>
            <person name="Butlin R.K."/>
            <person name="Caggese C."/>
            <person name="Calvi B.R."/>
            <person name="Bernardo de Carvalho A."/>
            <person name="Caspi A."/>
            <person name="Castrezana S."/>
            <person name="Celniker S.E."/>
            <person name="Chang J.L."/>
            <person name="Chapple C."/>
            <person name="Chatterji S."/>
            <person name="Chinwalla A."/>
            <person name="Civetta A."/>
            <person name="Clifton S.W."/>
            <person name="Comeron J.M."/>
            <person name="Costello J.C."/>
            <person name="Coyne J.A."/>
            <person name="Daub J."/>
            <person name="David R.G."/>
            <person name="Delcher A.L."/>
            <person name="Delehaunty K."/>
            <person name="Do C.B."/>
            <person name="Ebling H."/>
            <person name="Edwards K."/>
            <person name="Eickbush T."/>
            <person name="Evans J.D."/>
            <person name="Filipski A."/>
            <person name="Findeiss S."/>
            <person name="Freyhult E."/>
            <person name="Fulton L."/>
            <person name="Fulton R."/>
            <person name="Garcia A.C."/>
            <person name="Gardiner A."/>
            <person name="Garfield D.A."/>
            <person name="Garvin B.E."/>
            <person name="Gibson G."/>
            <person name="Gilbert D."/>
            <person name="Gnerre S."/>
            <person name="Godfrey J."/>
            <person name="Good R."/>
            <person name="Gotea V."/>
            <person name="Gravely B."/>
            <person name="Greenberg A.J."/>
            <person name="Griffiths-Jones S."/>
            <person name="Gross S."/>
            <person name="Guigo R."/>
            <person name="Gustafson E.A."/>
            <person name="Haerty W."/>
            <person name="Hahn M.W."/>
            <person name="Halligan D.L."/>
            <person name="Halpern A.L."/>
            <person name="Halter G.M."/>
            <person name="Han M.V."/>
            <person name="Heger A."/>
            <person name="Hillier L."/>
            <person name="Hinrichs A.S."/>
            <person name="Holmes I."/>
            <person name="Hoskins R.A."/>
            <person name="Hubisz M.J."/>
            <person name="Hultmark D."/>
            <person name="Huntley M.A."/>
            <person name="Jaffe D.B."/>
            <person name="Jagadeeshan S."/>
            <person name="Jeck W.R."/>
            <person name="Johnson J."/>
            <person name="Jones C.D."/>
            <person name="Jordan W.C."/>
            <person name="Karpen G.H."/>
            <person name="Kataoka E."/>
            <person name="Keightley P.D."/>
            <person name="Kheradpour P."/>
            <person name="Kirkness E.F."/>
            <person name="Koerich L.B."/>
            <person name="Kristiansen K."/>
            <person name="Kudrna D."/>
            <person name="Kulathinal R.J."/>
            <person name="Kumar S."/>
            <person name="Kwok R."/>
            <person name="Lander E."/>
            <person name="Langley C.H."/>
            <person name="Lapoint R."/>
            <person name="Lazzaro B.P."/>
            <person name="Lee S.J."/>
            <person name="Levesque L."/>
            <person name="Li R."/>
            <person name="Lin C.F."/>
            <person name="Lin M.F."/>
            <person name="Lindblad-Toh K."/>
            <person name="Llopart A."/>
            <person name="Long M."/>
            <person name="Low L."/>
            <person name="Lozovsky E."/>
            <person name="Lu J."/>
            <person name="Luo M."/>
            <person name="Machado C.A."/>
            <person name="Makalowski W."/>
            <person name="Marzo M."/>
            <person name="Matsuda M."/>
            <person name="Matzkin L."/>
            <person name="McAllister B."/>
            <person name="McBride C.S."/>
            <person name="McKernan B."/>
            <person name="McKernan K."/>
            <person name="Mendez-Lago M."/>
            <person name="Minx P."/>
            <person name="Mollenhauer M.U."/>
            <person name="Montooth K."/>
            <person name="Mount S.M."/>
            <person name="Mu X."/>
            <person name="Myers E."/>
            <person name="Negre B."/>
            <person name="Newfeld S."/>
            <person name="Nielsen R."/>
            <person name="Noor M.A."/>
            <person name="O'Grady P."/>
            <person name="Pachter L."/>
            <person name="Papaceit M."/>
            <person name="Parisi M.J."/>
            <person name="Parisi M."/>
            <person name="Parts L."/>
            <person name="Pedersen J.S."/>
            <person name="Pesole G."/>
            <person name="Phillippy A.M."/>
            <person name="Ponting C.P."/>
            <person name="Pop M."/>
            <person name="Porcelli D."/>
            <person name="Powell J.R."/>
            <person name="Prohaska S."/>
            <person name="Pruitt K."/>
            <person name="Puig M."/>
            <person name="Quesneville H."/>
            <person name="Ram K.R."/>
            <person name="Rand D."/>
            <person name="Rasmussen M.D."/>
            <person name="Reed L.K."/>
            <person name="Reenan R."/>
            <person name="Reily A."/>
            <person name="Remington K.A."/>
            <person name="Rieger T.T."/>
            <person name="Ritchie M.G."/>
            <person name="Robin C."/>
            <person name="Rogers Y.H."/>
            <person name="Rohde C."/>
            <person name="Rozas J."/>
            <person name="Rubenfield M.J."/>
            <person name="Ruiz A."/>
            <person name="Russo S."/>
            <person name="Salzberg S.L."/>
            <person name="Sanchez-Gracia A."/>
            <person name="Saranga D.J."/>
            <person name="Sato H."/>
            <person name="Schaeffer S.W."/>
            <person name="Schatz M.C."/>
            <person name="Schlenke T."/>
            <person name="Schwartz R."/>
            <person name="Segarra C."/>
            <person name="Singh R.S."/>
            <person name="Sirot L."/>
            <person name="Sirota M."/>
            <person name="Sisneros N.B."/>
            <person name="Smith C.D."/>
            <person name="Smith T.F."/>
            <person name="Spieth J."/>
            <person name="Stage D.E."/>
            <person name="Stark A."/>
            <person name="Stephan W."/>
            <person name="Strausberg R.L."/>
            <person name="Strempel S."/>
            <person name="Sturgill D."/>
            <person name="Sutton G."/>
            <person name="Sutton G.G."/>
            <person name="Tao W."/>
            <person name="Teichmann S."/>
            <person name="Tobari Y.N."/>
            <person name="Tomimura Y."/>
            <person name="Tsolas J.M."/>
            <person name="Valente V.L."/>
            <person name="Venter E."/>
            <person name="Venter J.C."/>
            <person name="Vicario S."/>
            <person name="Vieira F.G."/>
            <person name="Vilella A.J."/>
            <person name="Villasante A."/>
            <person name="Walenz B."/>
            <person name="Wang J."/>
            <person name="Wasserman M."/>
            <person name="Watts T."/>
            <person name="Wilson D."/>
            <person name="Wilson R.K."/>
            <person name="Wing R.A."/>
            <person name="Wolfner M.F."/>
            <person name="Wong A."/>
            <person name="Wong G.K."/>
            <person name="Wu C.I."/>
            <person name="Wu G."/>
            <person name="Yamamoto D."/>
            <person name="Yang H.P."/>
            <person name="Yang S.P."/>
            <person name="Yorke J.A."/>
            <person name="Yoshida K."/>
            <person name="Zdobnov E."/>
            <person name="Zhang P."/>
            <person name="Zhang Y."/>
            <person name="Zimin A.V."/>
            <person name="Baldwin J."/>
            <person name="Abdouelleil A."/>
            <person name="Abdulkadir J."/>
            <person name="Abebe A."/>
            <person name="Abera B."/>
            <person name="Abreu J."/>
            <person name="Acer S.C."/>
            <person name="Aftuck L."/>
            <person name="Alexander A."/>
            <person name="An P."/>
            <person name="Anderson E."/>
            <person name="Anderson S."/>
            <person name="Arachi H."/>
            <person name="Azer M."/>
            <person name="Bachantsang P."/>
            <person name="Barry A."/>
            <person name="Bayul T."/>
            <person name="Berlin A."/>
            <person name="Bessette D."/>
            <person name="Bloom T."/>
            <person name="Blye J."/>
            <person name="Boguslavskiy L."/>
            <person name="Bonnet C."/>
            <person name="Boukhgalter B."/>
            <person name="Bourzgui I."/>
            <person name="Brown A."/>
            <person name="Cahill P."/>
            <person name="Channer S."/>
            <person name="Cheshatsang Y."/>
            <person name="Chuda L."/>
            <person name="Citroen M."/>
            <person name="Collymore A."/>
            <person name="Cooke P."/>
            <person name="Costello M."/>
            <person name="D'Aco K."/>
            <person name="Daza R."/>
            <person name="De Haan G."/>
            <person name="DeGray S."/>
            <person name="DeMaso C."/>
            <person name="Dhargay N."/>
            <person name="Dooley K."/>
            <person name="Dooley E."/>
            <person name="Doricent M."/>
            <person name="Dorje P."/>
            <person name="Dorjee K."/>
            <person name="Dupes A."/>
            <person name="Elong R."/>
            <person name="Falk J."/>
            <person name="Farina A."/>
            <person name="Faro S."/>
            <person name="Ferguson D."/>
            <person name="Fisher S."/>
            <person name="Foley C.D."/>
            <person name="Franke A."/>
            <person name="Friedrich D."/>
            <person name="Gadbois L."/>
            <person name="Gearin G."/>
            <person name="Gearin C.R."/>
            <person name="Giannoukos G."/>
            <person name="Goode T."/>
            <person name="Graham J."/>
            <person name="Grandbois E."/>
            <person name="Grewal S."/>
            <person name="Gyaltsen K."/>
            <person name="Hafez N."/>
            <person name="Hagos B."/>
            <person name="Hall J."/>
            <person name="Henson C."/>
            <person name="Hollinger A."/>
            <person name="Honan T."/>
            <person name="Huard M.D."/>
            <person name="Hughes L."/>
            <person name="Hurhula B."/>
            <person name="Husby M.E."/>
            <person name="Kamat A."/>
            <person name="Kanga B."/>
            <person name="Kashin S."/>
            <person name="Khazanovich D."/>
            <person name="Kisner P."/>
            <person name="Lance K."/>
            <person name="Lara M."/>
            <person name="Lee W."/>
            <person name="Lennon N."/>
            <person name="Letendre F."/>
            <person name="LeVine R."/>
            <person name="Lipovsky A."/>
            <person name="Liu X."/>
            <person name="Liu J."/>
            <person name="Liu S."/>
            <person name="Lokyitsang T."/>
            <person name="Lokyitsang Y."/>
            <person name="Lubonja R."/>
            <person name="Lui A."/>
            <person name="MacDonald P."/>
            <person name="Magnisalis V."/>
            <person name="Maru K."/>
            <person name="Matthews C."/>
            <person name="McCusker W."/>
            <person name="McDonough S."/>
            <person name="Mehta T."/>
            <person name="Meldrim J."/>
            <person name="Meneus L."/>
            <person name="Mihai O."/>
            <person name="Mihalev A."/>
            <person name="Mihova T."/>
            <person name="Mittelman R."/>
            <person name="Mlenga V."/>
            <person name="Montmayeur A."/>
            <person name="Mulrain L."/>
            <person name="Navidi A."/>
            <person name="Naylor J."/>
            <person name="Negash T."/>
            <person name="Nguyen T."/>
            <person name="Nguyen N."/>
            <person name="Nicol R."/>
            <person name="Norbu C."/>
            <person name="Norbu N."/>
            <person name="Novod N."/>
            <person name="O'Neill B."/>
            <person name="Osman S."/>
            <person name="Markiewicz E."/>
            <person name="Oyono O.L."/>
            <person name="Patti C."/>
            <person name="Phunkhang P."/>
            <person name="Pierre F."/>
            <person name="Priest M."/>
            <person name="Raghuraman S."/>
            <person name="Rege F."/>
            <person name="Reyes R."/>
            <person name="Rise C."/>
            <person name="Rogov P."/>
            <person name="Ross K."/>
            <person name="Ryan E."/>
            <person name="Settipalli S."/>
            <person name="Shea T."/>
            <person name="Sherpa N."/>
            <person name="Shi L."/>
            <person name="Shih D."/>
            <person name="Sparrow T."/>
            <person name="Spaulding J."/>
            <person name="Stalker J."/>
            <person name="Stange-Thomann N."/>
            <person name="Stavropoulos S."/>
            <person name="Stone C."/>
            <person name="Strader C."/>
            <person name="Tesfaye S."/>
            <person name="Thomson T."/>
            <person name="Thoulutsang Y."/>
            <person name="Thoulutsang D."/>
            <person name="Topham K."/>
            <person name="Topping I."/>
            <person name="Tsamla T."/>
            <person name="Vassiliev H."/>
            <person name="Vo A."/>
            <person name="Wangchuk T."/>
            <person name="Wangdi T."/>
            <person name="Weiand M."/>
            <person name="Wilkinson J."/>
            <person name="Wilson A."/>
            <person name="Yadav S."/>
            <person name="Young G."/>
            <person name="Yu Q."/>
            <person name="Zembek L."/>
            <person name="Zhong D."/>
            <person name="Zimmer A."/>
            <person name="Zwirko Z."/>
            <person name="Jaffe D.B."/>
            <person name="Alvarez P."/>
            <person name="Brockman W."/>
            <person name="Butler J."/>
            <person name="Chin C."/>
            <person name="Gnerre S."/>
            <person name="Grabherr M."/>
            <person name="Kleber M."/>
            <person name="Mauceli E."/>
            <person name="MacCallum I."/>
        </authorList>
    </citation>
    <scope>NUCLEOTIDE SEQUENCE [LARGE SCALE GENOMIC DNA]</scope>
    <source>
        <strain evidence="3">Rob3c / Tucson 14021-0248.25</strain>
    </source>
</reference>
<sequence length="390" mass="43220">EPFLRPLLKILASSQGEIFPPDLEKRLVILLNQLCVVLMQNVHLLDLFFFSAQTQVQEQILNGNVAPPKSGTTTNFIIFSLLIPYVHREGSLGHQARDALLLCMALSQKNSNIGTYIAQYSSICPLLVTGLGGLYSRLPNSIEISSIDWHRITPDDVTEIPELTLFMNALEFCNAVVQVAHEMIKQQLLDFMYQGFIVPVLGPAILQLHLAYHKFTHSSPDLRHAHTLNDQTLQYVRSLERRIQQLEEERTTPTAHLQQPTTPTPQATPTPTATSAATPAKSAASPHQQQQQQQQQQHQQQQQDIVAAAAAAAAAIQLPEPIAGRPEAVVRALQVLEVREQLERDRLGNLAGSALDQMDDGEKALVREMCNVVWRKLEGSPHGPAALEPL</sequence>
<dbReference type="Proteomes" id="UP000001292">
    <property type="component" value="Unassembled WGS sequence"/>
</dbReference>
<dbReference type="PANTHER" id="PTHR21705">
    <property type="entry name" value="RAI16 PROTEIN-RELATED"/>
    <property type="match status" value="1"/>
</dbReference>
<protein>
    <submittedName>
        <fullName evidence="2">GM18385</fullName>
    </submittedName>
</protein>
<keyword evidence="3" id="KW-1185">Reference proteome</keyword>
<dbReference type="AlphaFoldDB" id="B4I2U0"/>
<dbReference type="GO" id="GO:0035194">
    <property type="term" value="P:regulatory ncRNA-mediated post-transcriptional gene silencing"/>
    <property type="evidence" value="ECO:0007669"/>
    <property type="project" value="EnsemblMetazoa"/>
</dbReference>
<feature type="region of interest" description="Disordered" evidence="1">
    <location>
        <begin position="249"/>
        <end position="303"/>
    </location>
</feature>